<feature type="transmembrane region" description="Helical" evidence="1">
    <location>
        <begin position="379"/>
        <end position="402"/>
    </location>
</feature>
<evidence type="ECO:0000256" key="1">
    <source>
        <dbReference type="SAM" id="Phobius"/>
    </source>
</evidence>
<proteinExistence type="predicted"/>
<feature type="transmembrane region" description="Helical" evidence="1">
    <location>
        <begin position="339"/>
        <end position="359"/>
    </location>
</feature>
<reference evidence="2" key="1">
    <citation type="submission" date="2020-02" db="EMBL/GenBank/DDBJ databases">
        <authorList>
            <person name="Meier V. D."/>
        </authorList>
    </citation>
    <scope>NUCLEOTIDE SEQUENCE</scope>
    <source>
        <strain evidence="2">AVDCRST_MAG77</strain>
    </source>
</reference>
<accession>A0A6J4J7R9</accession>
<feature type="transmembrane region" description="Helical" evidence="1">
    <location>
        <begin position="153"/>
        <end position="173"/>
    </location>
</feature>
<protein>
    <recommendedName>
        <fullName evidence="3">Membrane protein 6-pyruvoyl-tetrahydropterin synthase-related domain-containing protein</fullName>
    </recommendedName>
</protein>
<feature type="transmembrane region" description="Helical" evidence="1">
    <location>
        <begin position="307"/>
        <end position="327"/>
    </location>
</feature>
<feature type="transmembrane region" description="Helical" evidence="1">
    <location>
        <begin position="193"/>
        <end position="216"/>
    </location>
</feature>
<keyword evidence="1" id="KW-1133">Transmembrane helix</keyword>
<feature type="transmembrane region" description="Helical" evidence="1">
    <location>
        <begin position="409"/>
        <end position="427"/>
    </location>
</feature>
<evidence type="ECO:0000313" key="2">
    <source>
        <dbReference type="EMBL" id="CAA9270210.1"/>
    </source>
</evidence>
<feature type="transmembrane region" description="Helical" evidence="1">
    <location>
        <begin position="596"/>
        <end position="616"/>
    </location>
</feature>
<dbReference type="AlphaFoldDB" id="A0A6J4J7R9"/>
<feature type="transmembrane region" description="Helical" evidence="1">
    <location>
        <begin position="123"/>
        <end position="141"/>
    </location>
</feature>
<dbReference type="EMBL" id="CADCTC010000173">
    <property type="protein sequence ID" value="CAA9270210.1"/>
    <property type="molecule type" value="Genomic_DNA"/>
</dbReference>
<sequence>MRATAAGLLVSLIATLPAWAPWLDPRLNLLDLNDARNHMHRQYILAWMLEHGVWHPRWAPDLFMGYGYPVLSFYSPGSYYLGALFDRLLGLDTWDAFRAVGLLAALLGTSGAYALGVSVWGRAVAGVITAVALLYAPYAFQLNLFKKGDVPEALGLALLPWLLLALRRLWLAPNPLRAWGWLALAAGAGAGELLAHNISAVLAAVVALVWIGALALGRPAWPALGAVALAGATAAGSTAFFWIPALGETSAVQLERLHEGQLHFENWLVDPSSAVEAQRGPGNRQTQSGLIDTHLLYPHQFLPPPRVSLAQAVQGVIALVAVAWMAWQAARRRALTEPLAVAATLLVLAGACWFLTFSVSLPLWQHVPGLALLQLPSRLLGPLALALAIASAGGVAAIATALESRLRPWGRIAGWGVSAALMVGYAVNGAGDRPLPFTDAPRPEMGRHTLLANESEDRLGMGSTDTREFTPRDVQIAVFNENQAPDRGLWQRLYTEAEWVGGSLYPLEGDLRLLGWRAKPLALSVRLVNDAAQPGRLAIHQLRFPGWRAWIDGRPAEVGAAPYVAGQQASLGFLTVAVPPGEHTLTLSFGPTPLRLAGMGLTLATVMAATAVVAGVSWRRAPHQRHAALSCALAVAVSTGATYLTWRGVRPAFHRFVALPVAAIEPGGGVWRAAHLGAHEAGLVVNVSEAVRAGQARIASPSGSAIGPDRFVDVRQLTVVNQADPLLDIAGVSRRAWLLLHPTSSVEVDVALPAGREVWFHTTIALDPAVWDAPTGDGVRFVAEVLPASGGIAAAGARTETAVVSVERTLNPRARIEDRRWVPLALDLSPWAGQSIRLRLRTDPLEDATFDWGGWGNPVVVVRESARAAPPVMP</sequence>
<feature type="transmembrane region" description="Helical" evidence="1">
    <location>
        <begin position="628"/>
        <end position="646"/>
    </location>
</feature>
<feature type="transmembrane region" description="Helical" evidence="1">
    <location>
        <begin position="223"/>
        <end position="243"/>
    </location>
</feature>
<keyword evidence="1" id="KW-0812">Transmembrane</keyword>
<keyword evidence="1" id="KW-0472">Membrane</keyword>
<feature type="transmembrane region" description="Helical" evidence="1">
    <location>
        <begin position="97"/>
        <end position="117"/>
    </location>
</feature>
<feature type="transmembrane region" description="Helical" evidence="1">
    <location>
        <begin position="66"/>
        <end position="85"/>
    </location>
</feature>
<evidence type="ECO:0008006" key="3">
    <source>
        <dbReference type="Google" id="ProtNLM"/>
    </source>
</evidence>
<organism evidence="2">
    <name type="scientific">uncultured Chloroflexota bacterium</name>
    <dbReference type="NCBI Taxonomy" id="166587"/>
    <lineage>
        <taxon>Bacteria</taxon>
        <taxon>Bacillati</taxon>
        <taxon>Chloroflexota</taxon>
        <taxon>environmental samples</taxon>
    </lineage>
</organism>
<name>A0A6J4J7R9_9CHLR</name>
<gene>
    <name evidence="2" type="ORF">AVDCRST_MAG77-3099</name>
</gene>